<keyword evidence="11" id="KW-0862">Zinc</keyword>
<comment type="catalytic activity">
    <reaction evidence="15">
        <text>an S-(2-hydroxyacyl)glutathione + H2O = a 2-hydroxy carboxylate + glutathione + H(+)</text>
        <dbReference type="Rhea" id="RHEA:21864"/>
        <dbReference type="ChEBI" id="CHEBI:15377"/>
        <dbReference type="ChEBI" id="CHEBI:15378"/>
        <dbReference type="ChEBI" id="CHEBI:57925"/>
        <dbReference type="ChEBI" id="CHEBI:58896"/>
        <dbReference type="ChEBI" id="CHEBI:71261"/>
        <dbReference type="EC" id="3.1.2.6"/>
    </reaction>
    <physiologicalReaction direction="left-to-right" evidence="15">
        <dbReference type="Rhea" id="RHEA:21865"/>
    </physiologicalReaction>
</comment>
<evidence type="ECO:0000256" key="10">
    <source>
        <dbReference type="ARBA" id="ARBA00022801"/>
    </source>
</evidence>
<dbReference type="GO" id="GO:0004416">
    <property type="term" value="F:hydroxyacylglutathione hydrolase activity"/>
    <property type="evidence" value="ECO:0007669"/>
    <property type="project" value="UniProtKB-EC"/>
</dbReference>
<dbReference type="InterPro" id="IPR001279">
    <property type="entry name" value="Metallo-B-lactamas"/>
</dbReference>
<sequence length="300" mass="33206">MLLALRGAAAAVGTTALRSGPSHFQSRGFVRQSRTVSRSAMKVEILPALADNYMYLVIDSETKEAAIVDPVEPQKVVDAAKKHGVTLTTILTTHHHWDHAGGNKKLVKLLPDLKVCGGDDRITALSQRVTHKHTFQVGCLKVKCLFTPCHTSGHVCYYVTEENSNEPPAVFTGDTLFVGGCGKFFEGSGEEMYRALIDILGTLPPETRVYCGHEYTINNLKFALTVEPDNEAIKQKLAWAKERYDLGEPTIPSTIGEEFTYNPFMRVRETSVQKHAGQKDAVNTMDAIRREKDGFKVPKD</sequence>
<dbReference type="PANTHER" id="PTHR11935:SF80">
    <property type="entry name" value="HYDROXYACYLGLUTATHIONE HYDROLASE, MITOCHONDRIAL"/>
    <property type="match status" value="1"/>
</dbReference>
<feature type="domain" description="Metallo-beta-lactamase" evidence="18">
    <location>
        <begin position="51"/>
        <end position="213"/>
    </location>
</feature>
<keyword evidence="13" id="KW-0496">Mitochondrion</keyword>
<comment type="cofactor">
    <cofactor evidence="1">
        <name>Zn(2+)</name>
        <dbReference type="ChEBI" id="CHEBI:29105"/>
    </cofactor>
</comment>
<dbReference type="FunFam" id="3.60.15.10:FF:000019">
    <property type="entry name" value="Hydroxyacylglutathione hydrolase, mitochondrial"/>
    <property type="match status" value="1"/>
</dbReference>
<dbReference type="SUPFAM" id="SSF56281">
    <property type="entry name" value="Metallo-hydrolase/oxidoreductase"/>
    <property type="match status" value="1"/>
</dbReference>
<evidence type="ECO:0000256" key="8">
    <source>
        <dbReference type="ARBA" id="ARBA00022490"/>
    </source>
</evidence>
<dbReference type="GO" id="GO:0019243">
    <property type="term" value="P:methylglyoxal catabolic process to D-lactate via S-lactoyl-glutathione"/>
    <property type="evidence" value="ECO:0007669"/>
    <property type="project" value="InterPro"/>
</dbReference>
<evidence type="ECO:0000256" key="12">
    <source>
        <dbReference type="ARBA" id="ARBA00022946"/>
    </source>
</evidence>
<dbReference type="HAMAP" id="MF_01374">
    <property type="entry name" value="Glyoxalase_2"/>
    <property type="match status" value="1"/>
</dbReference>
<evidence type="ECO:0000256" key="11">
    <source>
        <dbReference type="ARBA" id="ARBA00022833"/>
    </source>
</evidence>
<keyword evidence="12" id="KW-0809">Transit peptide</keyword>
<evidence type="ECO:0000256" key="15">
    <source>
        <dbReference type="ARBA" id="ARBA00036001"/>
    </source>
</evidence>
<dbReference type="PIRSF" id="PIRSF005457">
    <property type="entry name" value="Glx"/>
    <property type="match status" value="1"/>
</dbReference>
<proteinExistence type="evidence at transcript level"/>
<dbReference type="Gene3D" id="3.60.15.10">
    <property type="entry name" value="Ribonuclease Z/Hydroxyacylglutathione hydrolase-like"/>
    <property type="match status" value="1"/>
</dbReference>
<dbReference type="PANTHER" id="PTHR11935">
    <property type="entry name" value="BETA LACTAMASE DOMAIN"/>
    <property type="match status" value="1"/>
</dbReference>
<evidence type="ECO:0000256" key="14">
    <source>
        <dbReference type="ARBA" id="ARBA00031044"/>
    </source>
</evidence>
<dbReference type="InterPro" id="IPR035680">
    <property type="entry name" value="Clx_II_MBL"/>
</dbReference>
<comment type="catalytic activity">
    <reaction evidence="16">
        <text>(R)-S-lactoylglutathione + H2O = (R)-lactate + glutathione + H(+)</text>
        <dbReference type="Rhea" id="RHEA:25245"/>
        <dbReference type="ChEBI" id="CHEBI:15377"/>
        <dbReference type="ChEBI" id="CHEBI:15378"/>
        <dbReference type="ChEBI" id="CHEBI:16004"/>
        <dbReference type="ChEBI" id="CHEBI:57474"/>
        <dbReference type="ChEBI" id="CHEBI:57925"/>
        <dbReference type="EC" id="3.1.2.6"/>
    </reaction>
    <physiologicalReaction direction="left-to-right" evidence="16">
        <dbReference type="Rhea" id="RHEA:25246"/>
    </physiologicalReaction>
</comment>
<organism evidence="19">
    <name type="scientific">Callorhinchus milii</name>
    <name type="common">Ghost shark</name>
    <dbReference type="NCBI Taxonomy" id="7868"/>
    <lineage>
        <taxon>Eukaryota</taxon>
        <taxon>Metazoa</taxon>
        <taxon>Chordata</taxon>
        <taxon>Craniata</taxon>
        <taxon>Vertebrata</taxon>
        <taxon>Chondrichthyes</taxon>
        <taxon>Holocephali</taxon>
        <taxon>Chimaeriformes</taxon>
        <taxon>Callorhinchidae</taxon>
        <taxon>Callorhinchus</taxon>
    </lineage>
</organism>
<keyword evidence="9" id="KW-0479">Metal-binding</keyword>
<reference evidence="19" key="1">
    <citation type="journal article" date="2014" name="Nature">
        <title>Elephant shark genome provides unique insights into gnathostome evolution.</title>
        <authorList>
            <consortium name="International Elephant Shark Genome Sequencing Consortium"/>
            <person name="Venkatesh B."/>
            <person name="Lee A.P."/>
            <person name="Ravi V."/>
            <person name="Maurya A.K."/>
            <person name="Lian M.M."/>
            <person name="Swann J.B."/>
            <person name="Ohta Y."/>
            <person name="Flajnik M.F."/>
            <person name="Sutoh Y."/>
            <person name="Kasahara M."/>
            <person name="Hoon S."/>
            <person name="Gangu V."/>
            <person name="Roy S.W."/>
            <person name="Irimia M."/>
            <person name="Korzh V."/>
            <person name="Kondrychyn I."/>
            <person name="Lim Z.W."/>
            <person name="Tay B.H."/>
            <person name="Tohari S."/>
            <person name="Kong K.W."/>
            <person name="Ho S."/>
            <person name="Lorente-Galdos B."/>
            <person name="Quilez J."/>
            <person name="Marques-Bonet T."/>
            <person name="Raney B.J."/>
            <person name="Ingham P.W."/>
            <person name="Tay A."/>
            <person name="Hillier L.W."/>
            <person name="Minx P."/>
            <person name="Boehm T."/>
            <person name="Wilson R.K."/>
            <person name="Brenner S."/>
            <person name="Warren W.C."/>
        </authorList>
    </citation>
    <scope>NUCLEOTIDE SEQUENCE</scope>
    <source>
        <tissue evidence="19">Kidney</tissue>
    </source>
</reference>
<evidence type="ECO:0000256" key="13">
    <source>
        <dbReference type="ARBA" id="ARBA00023128"/>
    </source>
</evidence>
<protein>
    <recommendedName>
        <fullName evidence="17">Hydroxyacylglutathione hydrolase, mitochondrial</fullName>
        <ecNumber evidence="7">3.1.2.6</ecNumber>
    </recommendedName>
    <alternativeName>
        <fullName evidence="14">Glyoxalase II</fullName>
    </alternativeName>
</protein>
<dbReference type="EMBL" id="JW867569">
    <property type="protein sequence ID" value="AFP00087.1"/>
    <property type="molecule type" value="mRNA"/>
</dbReference>
<dbReference type="CDD" id="cd07723">
    <property type="entry name" value="hydroxyacylglutathione_hydrolase_MBL-fold"/>
    <property type="match status" value="1"/>
</dbReference>
<comment type="subunit">
    <text evidence="6">Monomer.</text>
</comment>
<evidence type="ECO:0000256" key="1">
    <source>
        <dbReference type="ARBA" id="ARBA00001947"/>
    </source>
</evidence>
<comment type="subcellular location">
    <subcellularLocation>
        <location evidence="4">Cytoplasm</location>
    </subcellularLocation>
    <subcellularLocation>
        <location evidence="3">Mitochondrion matrix</location>
    </subcellularLocation>
</comment>
<accession>V9KP85</accession>
<dbReference type="InterPro" id="IPR032282">
    <property type="entry name" value="HAGH_C"/>
</dbReference>
<dbReference type="NCBIfam" id="TIGR03413">
    <property type="entry name" value="GSH_gloB"/>
    <property type="match status" value="1"/>
</dbReference>
<dbReference type="Pfam" id="PF16123">
    <property type="entry name" value="HAGH_C"/>
    <property type="match status" value="1"/>
</dbReference>
<dbReference type="Pfam" id="PF00753">
    <property type="entry name" value="Lactamase_B"/>
    <property type="match status" value="2"/>
</dbReference>
<evidence type="ECO:0000256" key="5">
    <source>
        <dbReference type="ARBA" id="ARBA00006759"/>
    </source>
</evidence>
<dbReference type="SMART" id="SM00849">
    <property type="entry name" value="Lactamase_B"/>
    <property type="match status" value="1"/>
</dbReference>
<name>V9KP85_CALMI</name>
<keyword evidence="10 19" id="KW-0378">Hydrolase</keyword>
<comment type="similarity">
    <text evidence="5">Belongs to the metallo-beta-lactamase superfamily. Glyoxalase II family.</text>
</comment>
<evidence type="ECO:0000256" key="4">
    <source>
        <dbReference type="ARBA" id="ARBA00004496"/>
    </source>
</evidence>
<evidence type="ECO:0000256" key="17">
    <source>
        <dbReference type="ARBA" id="ARBA00039338"/>
    </source>
</evidence>
<dbReference type="GO" id="GO:0005759">
    <property type="term" value="C:mitochondrial matrix"/>
    <property type="evidence" value="ECO:0007669"/>
    <property type="project" value="UniProtKB-SubCell"/>
</dbReference>
<evidence type="ECO:0000256" key="6">
    <source>
        <dbReference type="ARBA" id="ARBA00011245"/>
    </source>
</evidence>
<evidence type="ECO:0000313" key="19">
    <source>
        <dbReference type="EMBL" id="AFP00087.1"/>
    </source>
</evidence>
<comment type="function">
    <text evidence="2">Thiolesterase that catalyzes the hydrolysis of S-D-lactoyl-glutathione to form glutathione and D-lactic acid.</text>
</comment>
<evidence type="ECO:0000256" key="3">
    <source>
        <dbReference type="ARBA" id="ARBA00004305"/>
    </source>
</evidence>
<evidence type="ECO:0000256" key="2">
    <source>
        <dbReference type="ARBA" id="ARBA00004015"/>
    </source>
</evidence>
<dbReference type="InterPro" id="IPR036866">
    <property type="entry name" value="RibonucZ/Hydroxyglut_hydro"/>
</dbReference>
<dbReference type="GO" id="GO:0046872">
    <property type="term" value="F:metal ion binding"/>
    <property type="evidence" value="ECO:0007669"/>
    <property type="project" value="UniProtKB-KW"/>
</dbReference>
<dbReference type="GO" id="GO:0006749">
    <property type="term" value="P:glutathione metabolic process"/>
    <property type="evidence" value="ECO:0007669"/>
    <property type="project" value="TreeGrafter"/>
</dbReference>
<dbReference type="EC" id="3.1.2.6" evidence="7"/>
<evidence type="ECO:0000259" key="18">
    <source>
        <dbReference type="SMART" id="SM00849"/>
    </source>
</evidence>
<dbReference type="AlphaFoldDB" id="V9KP85"/>
<keyword evidence="8" id="KW-0963">Cytoplasm</keyword>
<evidence type="ECO:0000256" key="16">
    <source>
        <dbReference type="ARBA" id="ARBA00036971"/>
    </source>
</evidence>
<evidence type="ECO:0000256" key="7">
    <source>
        <dbReference type="ARBA" id="ARBA00011917"/>
    </source>
</evidence>
<evidence type="ECO:0000256" key="9">
    <source>
        <dbReference type="ARBA" id="ARBA00022723"/>
    </source>
</evidence>
<dbReference type="InterPro" id="IPR017782">
    <property type="entry name" value="Hydroxyacylglutathione_Hdrlase"/>
</dbReference>